<dbReference type="Proteomes" id="UP001484239">
    <property type="component" value="Unassembled WGS sequence"/>
</dbReference>
<comment type="caution">
    <text evidence="2">The sequence shown here is derived from an EMBL/GenBank/DDBJ whole genome shotgun (WGS) entry which is preliminary data.</text>
</comment>
<keyword evidence="1" id="KW-0732">Signal</keyword>
<protein>
    <recommendedName>
        <fullName evidence="4">Nuclear transport factor 2 family protein</fullName>
    </recommendedName>
</protein>
<evidence type="ECO:0000313" key="3">
    <source>
        <dbReference type="Proteomes" id="UP001484239"/>
    </source>
</evidence>
<feature type="chain" id="PRO_5046002558" description="Nuclear transport factor 2 family protein" evidence="1">
    <location>
        <begin position="22"/>
        <end position="185"/>
    </location>
</feature>
<proteinExistence type="predicted"/>
<accession>A0ABU9ECD2</accession>
<name>A0ABU9ECD2_9BACT</name>
<dbReference type="RefSeq" id="WP_405283775.1">
    <property type="nucleotide sequence ID" value="NZ_CP144380.1"/>
</dbReference>
<evidence type="ECO:0008006" key="4">
    <source>
        <dbReference type="Google" id="ProtNLM"/>
    </source>
</evidence>
<sequence length="185" mass="20307">MNVPPAMLRTVFALACLVAWGCTGDEPVAAPGPDAFPGSAASLDDLGEQAITAFAAGDTARLVALRLSEVEHNEVVFPELPAGRPEVGYPVDLAWENIVLRNDRDVLRQFRWFGERESVHHLATECTGETQSFETFVVHTGCAVRFEDADEGVLEVVLFEDVLERDGGFKVFRFYDHTPQRLGAS</sequence>
<dbReference type="EMBL" id="JBBHLI010000007">
    <property type="protein sequence ID" value="MEK9501773.1"/>
    <property type="molecule type" value="Genomic_DNA"/>
</dbReference>
<reference evidence="2 3" key="1">
    <citation type="submission" date="2024-02" db="EMBL/GenBank/DDBJ databases">
        <title>A novel Gemmatimonadota bacterium.</title>
        <authorList>
            <person name="Du Z.-J."/>
            <person name="Ye Y.-Q."/>
        </authorList>
    </citation>
    <scope>NUCLEOTIDE SEQUENCE [LARGE SCALE GENOMIC DNA]</scope>
    <source>
        <strain evidence="2 3">DH-20</strain>
    </source>
</reference>
<gene>
    <name evidence="2" type="ORF">WI372_12350</name>
</gene>
<evidence type="ECO:0000313" key="2">
    <source>
        <dbReference type="EMBL" id="MEK9501773.1"/>
    </source>
</evidence>
<keyword evidence="3" id="KW-1185">Reference proteome</keyword>
<evidence type="ECO:0000256" key="1">
    <source>
        <dbReference type="SAM" id="SignalP"/>
    </source>
</evidence>
<organism evidence="2 3">
    <name type="scientific">Gaopeijia maritima</name>
    <dbReference type="NCBI Taxonomy" id="3119007"/>
    <lineage>
        <taxon>Bacteria</taxon>
        <taxon>Pseudomonadati</taxon>
        <taxon>Gemmatimonadota</taxon>
        <taxon>Longimicrobiia</taxon>
        <taxon>Gaopeijiales</taxon>
        <taxon>Gaopeijiaceae</taxon>
        <taxon>Gaopeijia</taxon>
    </lineage>
</organism>
<feature type="signal peptide" evidence="1">
    <location>
        <begin position="1"/>
        <end position="21"/>
    </location>
</feature>